<evidence type="ECO:0000313" key="4">
    <source>
        <dbReference type="Proteomes" id="UP000077066"/>
    </source>
</evidence>
<dbReference type="InterPro" id="IPR006626">
    <property type="entry name" value="PbH1"/>
</dbReference>
<dbReference type="Pfam" id="PF07705">
    <property type="entry name" value="CARDB"/>
    <property type="match status" value="1"/>
</dbReference>
<dbReference type="Gene3D" id="2.60.40.10">
    <property type="entry name" value="Immunoglobulins"/>
    <property type="match status" value="2"/>
</dbReference>
<evidence type="ECO:0000259" key="2">
    <source>
        <dbReference type="Pfam" id="PF07705"/>
    </source>
</evidence>
<organism evidence="3 4">
    <name type="scientific">Methanobrevibacter filiformis</name>
    <dbReference type="NCBI Taxonomy" id="55758"/>
    <lineage>
        <taxon>Archaea</taxon>
        <taxon>Methanobacteriati</taxon>
        <taxon>Methanobacteriota</taxon>
        <taxon>Methanomada group</taxon>
        <taxon>Methanobacteria</taxon>
        <taxon>Methanobacteriales</taxon>
        <taxon>Methanobacteriaceae</taxon>
        <taxon>Methanobrevibacter</taxon>
    </lineage>
</organism>
<dbReference type="InterPro" id="IPR013783">
    <property type="entry name" value="Ig-like_fold"/>
</dbReference>
<dbReference type="InterPro" id="IPR011635">
    <property type="entry name" value="CARDB"/>
</dbReference>
<dbReference type="SUPFAM" id="SSF51126">
    <property type="entry name" value="Pectin lyase-like"/>
    <property type="match status" value="1"/>
</dbReference>
<dbReference type="Pfam" id="PF01345">
    <property type="entry name" value="DUF11"/>
    <property type="match status" value="1"/>
</dbReference>
<gene>
    <name evidence="3" type="ORF">MBFIL_03940</name>
</gene>
<keyword evidence="4" id="KW-1185">Reference proteome</keyword>
<accession>A0A166EV13</accession>
<feature type="domain" description="CARDB" evidence="2">
    <location>
        <begin position="504"/>
        <end position="585"/>
    </location>
</feature>
<evidence type="ECO:0000313" key="3">
    <source>
        <dbReference type="EMBL" id="KZX17043.1"/>
    </source>
</evidence>
<feature type="domain" description="DUF11" evidence="1">
    <location>
        <begin position="278"/>
        <end position="374"/>
    </location>
</feature>
<sequence length="589" mass="63639">MKFKSNILILVLLAVFIVCSVQSVSAANSHNFTTDDNFDTKFADVVNGDTFTFKAGSYNLTSDYLINKKVNLVAENEVIINSGDYRFNFASESNGSSVKGFVFLGDSNNPKATTPIATTGPTEDITINNNTFKYVYDGVSFGRYATNNFEFTNNIIDGFLRDALNLGGGSGHGDVYIVNNIIKNNLSAKDGIAIAYKGSGNLTINNNTISNVIEAISINSFNAPDLNATVIIKNNIFDNVETVIEDPNHSEIIDSYNVFNNSGESSLTHTPKEPANIIINSTISKSSISKDGSVNYTVKITNSGNRTADNITLTITLPNSLKYVKTISKTTGDYKNNEWTITALDAGSSATLSLTLNAKSTGKQTIKSSSSYLNGNETTPKEGQTTTILSVNKLSTKITVVVAKSAILGSTSKFKITVKDKNGKVLANKNIKVKVNSKIYTGKTNSNGIATVNAKISNKGKYNVKISFAGTSDYSASSKSVQHKVTASDLKIAGVKRIGKNYIVKVKNIGDISSKSTKVAISFKTDNKPGVIQYATVKVKALKPGKTVSVLVKFYINKIYSSHKRNVIIEESKTFKEASYENNIISIRK</sequence>
<dbReference type="InterPro" id="IPR001434">
    <property type="entry name" value="OmcB-like_DUF11"/>
</dbReference>
<dbReference type="AlphaFoldDB" id="A0A166EV13"/>
<dbReference type="SUPFAM" id="SSF49373">
    <property type="entry name" value="Invasin/intimin cell-adhesion fragments"/>
    <property type="match status" value="1"/>
</dbReference>
<name>A0A166EV13_9EURY</name>
<dbReference type="InterPro" id="IPR008964">
    <property type="entry name" value="Invasin/intimin_cell_adhesion"/>
</dbReference>
<reference evidence="3 4" key="1">
    <citation type="submission" date="2016-04" db="EMBL/GenBank/DDBJ databases">
        <title>Genome sequence of Methanobrevibacter filiformis DSM 11501.</title>
        <authorList>
            <person name="Poehlein A."/>
            <person name="Seedorf H."/>
            <person name="Daniel R."/>
        </authorList>
    </citation>
    <scope>NUCLEOTIDE SEQUENCE [LARGE SCALE GENOMIC DNA]</scope>
    <source>
        <strain evidence="3 4">DSM 11501</strain>
    </source>
</reference>
<dbReference type="PATRIC" id="fig|55758.3.peg.437"/>
<evidence type="ECO:0000259" key="1">
    <source>
        <dbReference type="Pfam" id="PF01345"/>
    </source>
</evidence>
<dbReference type="Gene3D" id="2.60.40.1170">
    <property type="entry name" value="Mu homology domain, subdomain B"/>
    <property type="match status" value="1"/>
</dbReference>
<comment type="caution">
    <text evidence="3">The sequence shown here is derived from an EMBL/GenBank/DDBJ whole genome shotgun (WGS) entry which is preliminary data.</text>
</comment>
<dbReference type="SMART" id="SM00710">
    <property type="entry name" value="PbH1"/>
    <property type="match status" value="4"/>
</dbReference>
<protein>
    <recommendedName>
        <fullName evidence="5">Big-1 domain-containing protein</fullName>
    </recommendedName>
</protein>
<dbReference type="Proteomes" id="UP000077066">
    <property type="component" value="Unassembled WGS sequence"/>
</dbReference>
<proteinExistence type="predicted"/>
<evidence type="ECO:0008006" key="5">
    <source>
        <dbReference type="Google" id="ProtNLM"/>
    </source>
</evidence>
<dbReference type="EMBL" id="LWMT01000050">
    <property type="protein sequence ID" value="KZX17043.1"/>
    <property type="molecule type" value="Genomic_DNA"/>
</dbReference>
<dbReference type="InterPro" id="IPR011050">
    <property type="entry name" value="Pectin_lyase_fold/virulence"/>
</dbReference>
<dbReference type="RefSeq" id="WP_066970992.1">
    <property type="nucleotide sequence ID" value="NZ_LWMT01000050.1"/>
</dbReference>